<feature type="region of interest" description="Disordered" evidence="1">
    <location>
        <begin position="1432"/>
        <end position="1479"/>
    </location>
</feature>
<evidence type="ECO:0000313" key="2">
    <source>
        <dbReference type="EMBL" id="CAI9946893.1"/>
    </source>
</evidence>
<feature type="compositionally biased region" description="Basic and acidic residues" evidence="1">
    <location>
        <begin position="898"/>
        <end position="910"/>
    </location>
</feature>
<feature type="compositionally biased region" description="Basic and acidic residues" evidence="1">
    <location>
        <begin position="875"/>
        <end position="888"/>
    </location>
</feature>
<feature type="compositionally biased region" description="Low complexity" evidence="1">
    <location>
        <begin position="1066"/>
        <end position="1077"/>
    </location>
</feature>
<feature type="region of interest" description="Disordered" evidence="1">
    <location>
        <begin position="960"/>
        <end position="1002"/>
    </location>
</feature>
<accession>A0AA86PZR5</accession>
<feature type="compositionally biased region" description="Basic and acidic residues" evidence="1">
    <location>
        <begin position="1372"/>
        <end position="1384"/>
    </location>
</feature>
<gene>
    <name evidence="2" type="ORF">HINF_LOCUS34538</name>
    <name evidence="3" type="ORF">HINF_LOCUS68173</name>
</gene>
<evidence type="ECO:0000313" key="3">
    <source>
        <dbReference type="EMBL" id="CAL6095902.1"/>
    </source>
</evidence>
<feature type="region of interest" description="Disordered" evidence="1">
    <location>
        <begin position="1505"/>
        <end position="1529"/>
    </location>
</feature>
<feature type="region of interest" description="Disordered" evidence="1">
    <location>
        <begin position="1030"/>
        <end position="1079"/>
    </location>
</feature>
<feature type="region of interest" description="Disordered" evidence="1">
    <location>
        <begin position="1160"/>
        <end position="1182"/>
    </location>
</feature>
<protein>
    <submittedName>
        <fullName evidence="2">Uncharacterized protein</fullName>
    </submittedName>
</protein>
<feature type="compositionally biased region" description="Acidic residues" evidence="1">
    <location>
        <begin position="1289"/>
        <end position="1302"/>
    </location>
</feature>
<reference evidence="2" key="1">
    <citation type="submission" date="2023-06" db="EMBL/GenBank/DDBJ databases">
        <authorList>
            <person name="Kurt Z."/>
        </authorList>
    </citation>
    <scope>NUCLEOTIDE SEQUENCE</scope>
</reference>
<proteinExistence type="predicted"/>
<feature type="region of interest" description="Disordered" evidence="1">
    <location>
        <begin position="793"/>
        <end position="818"/>
    </location>
</feature>
<reference evidence="3 4" key="2">
    <citation type="submission" date="2024-07" db="EMBL/GenBank/DDBJ databases">
        <authorList>
            <person name="Akdeniz Z."/>
        </authorList>
    </citation>
    <scope>NUCLEOTIDE SEQUENCE [LARGE SCALE GENOMIC DNA]</scope>
</reference>
<feature type="compositionally biased region" description="Low complexity" evidence="1">
    <location>
        <begin position="1464"/>
        <end position="1477"/>
    </location>
</feature>
<evidence type="ECO:0000313" key="4">
    <source>
        <dbReference type="Proteomes" id="UP001642409"/>
    </source>
</evidence>
<feature type="compositionally biased region" description="Acidic residues" evidence="1">
    <location>
        <begin position="1052"/>
        <end position="1065"/>
    </location>
</feature>
<feature type="compositionally biased region" description="Basic and acidic residues" evidence="1">
    <location>
        <begin position="1349"/>
        <end position="1362"/>
    </location>
</feature>
<feature type="compositionally biased region" description="Low complexity" evidence="1">
    <location>
        <begin position="1303"/>
        <end position="1314"/>
    </location>
</feature>
<feature type="region of interest" description="Disordered" evidence="1">
    <location>
        <begin position="1091"/>
        <end position="1147"/>
    </location>
</feature>
<comment type="caution">
    <text evidence="2">The sequence shown here is derived from an EMBL/GenBank/DDBJ whole genome shotgun (WGS) entry which is preliminary data.</text>
</comment>
<feature type="region of interest" description="Disordered" evidence="1">
    <location>
        <begin position="1397"/>
        <end position="1419"/>
    </location>
</feature>
<keyword evidence="4" id="KW-1185">Reference proteome</keyword>
<feature type="compositionally biased region" description="Low complexity" evidence="1">
    <location>
        <begin position="1227"/>
        <end position="1240"/>
    </location>
</feature>
<feature type="compositionally biased region" description="Polar residues" evidence="1">
    <location>
        <begin position="1337"/>
        <end position="1348"/>
    </location>
</feature>
<feature type="region of interest" description="Disordered" evidence="1">
    <location>
        <begin position="1265"/>
        <end position="1316"/>
    </location>
</feature>
<feature type="compositionally biased region" description="Polar residues" evidence="1">
    <location>
        <begin position="1100"/>
        <end position="1111"/>
    </location>
</feature>
<feature type="compositionally biased region" description="Low complexity" evidence="1">
    <location>
        <begin position="990"/>
        <end position="1002"/>
    </location>
</feature>
<feature type="compositionally biased region" description="Basic and acidic residues" evidence="1">
    <location>
        <begin position="1112"/>
        <end position="1125"/>
    </location>
</feature>
<name>A0AA86PZR5_9EUKA</name>
<feature type="region of interest" description="Disordered" evidence="1">
    <location>
        <begin position="1328"/>
        <end position="1384"/>
    </location>
</feature>
<dbReference type="EMBL" id="CATOUU010000767">
    <property type="protein sequence ID" value="CAI9946893.1"/>
    <property type="molecule type" value="Genomic_DNA"/>
</dbReference>
<evidence type="ECO:0000256" key="1">
    <source>
        <dbReference type="SAM" id="MobiDB-lite"/>
    </source>
</evidence>
<organism evidence="2">
    <name type="scientific">Hexamita inflata</name>
    <dbReference type="NCBI Taxonomy" id="28002"/>
    <lineage>
        <taxon>Eukaryota</taxon>
        <taxon>Metamonada</taxon>
        <taxon>Diplomonadida</taxon>
        <taxon>Hexamitidae</taxon>
        <taxon>Hexamitinae</taxon>
        <taxon>Hexamita</taxon>
    </lineage>
</organism>
<sequence>MFKSKGAKKGSKNVFSSFENINDSIEILEQTTTQINAEAIEENESLRTFIDTLLAIVKQGLNVKETVTNFLATVCKNDADYNAIFQASVLQSQLDQAPGQEFSEQAVESIMWSSFIRGLMSQGLTSQFIQFCADLGDKIANVFYEEETGVFLNPDIQENVLNSLAPFEDENSAITFSIDYRFYNELSDVSQQFLIKSGELIEQIPEKTYINHLNQSQQELLKYFKSLMLGLKVPVVTQLFEMLAEQLTKIIKGKEAINQEFQNELEVGFDNIDQISQQLQQVLQTLADCGLKLKSKKTKAQVNFGEAVSKELIISLLLQNPLLLTIFLAYLGGNLESDKYLCQQFLIKNFDPKAENRMLLSSGFCSRLSKVVYQQLSEKSIVNVSQYGGYYSNYWTNIQGMLLDSPYGQDILDGLLEHTCNTLVTRQAEGDDTEVLLFMCLQNILEQFERNNAKLYPWFKKQQIQNKNEILQQIEAPDATEDELGYKLLFFLFKHKNLHILFDEDSHRIKKIVNQLQDDFMLPELYTSSEYIQQRRIIFVQLTFNLFTKSLNQFCMIHSEQVISSEIGQFMKQIARQAFDYVSQVTEDPMYITELMKEHNLTKEVDKFQDYLLYYMGQDTGISKNAERLLTLLAQVQVDKQYKGAAMNSFFSNMANVLQSQFVGNDIVPMFNNLLMSLLPPAKKGVQQQPTKYLKLYYLMYLVQNYGDEDDKREAFVRGLFLTSSLNDLCDCVSENIDYFRRYYQYNSQFLKQDFLNKMSTIAETIQLKDIHFDSVSKKIHSSIDNNEVLEDVQSDDEMPPEDFPAPEEVVPEQVNDDVPTELPEVQEEPQVNEQNVQQENVEEPVPDFVENMPSMNEFEAVAQTQQESNQNGEQQKDLESRENEHNDTQQQAAALEESTKHNEEHHIPEHVPEVHEENISHQEYAHDAINVPEEIQERQDEQANDIPTDFPVISAQDLEEVTHPAQHQEQAPDLNCDHNDTTNESEAPQQNVQQEIEQNNVVEENDHIIEDAKQFEIERHDSIDKHIVEDQKDDMPPEDFPAPEEVVPEQVNDDVPTELPEVQEEPQVNEQNVQQENVEEPVPDFVENMPSMNEFEAVAQTQQESNQNGEQQKDLESRENEHNDTQQQAAALEESTKHNEEHHIPEHVPEVHEENISHQEYAHDAINVPEEIQERQDEQANDIPTDFPVISAQDLEEVTHPAQHQEQAPDLNCDHNDTTNESEAPQQNVQQEIEQNNVVEENDHIIEDAKQFEIERHDSIDKHIVEDQKDDMPPEDFPAPEEVVPEQVNDDVPTELPEVQEEPQVNEQNVQQENVEEPVPDFVENMPSMNEFEAVAQTQQESNQNGEQQKDLESRENEHNDTQQQAAALEESTKHNEEHHIPEHVPEVHEENISHQEYAHDAINVPEEIQERQDEQANDIPTDFPVISAQDLEEVTHPAQHQEQAPDLNCDHNDTTNESEAPQQNVQQEIEQNNVVEENDHIIEDAKQFEIERHDSIDKHIVEDQKDDMPPEDFPAPEEVVPEQVNDDVPTELPEVQEEPQVNEQNVQQENVEEPVPDFVENMPSMNEFEAVAQVQVEVQKDCSHVEQEQIEQQIVNSHEQLVSPKQVFAQYSSKKVYEESEEMPDNSLLLSHIASGPKDIDSIMDTQVDVKSLLNIKKLVNADGTSNKQLKKALTDDIKALLSGNGSLQEQIKELMEKELTEEEIHCTFENELALFKKLTDVGKMYKQTKESNKQFIQNGKLTMGNLLNFIEPTPIQLNNELTQFLTKCNKIFAKTQMQTAKLVFSPNKTSSPLDLAACNVLQALYEQDTNPECQTQSCCCCSGNMTNYQYQYLWIEKSLINPKFALSACNNCLRIGHKICLYKGVCKDCQEQ</sequence>
<feature type="region of interest" description="Disordered" evidence="1">
    <location>
        <begin position="860"/>
        <end position="910"/>
    </location>
</feature>
<feature type="compositionally biased region" description="Polar residues" evidence="1">
    <location>
        <begin position="863"/>
        <end position="874"/>
    </location>
</feature>
<feature type="region of interest" description="Disordered" evidence="1">
    <location>
        <begin position="1195"/>
        <end position="1245"/>
    </location>
</feature>
<feature type="compositionally biased region" description="Basic and acidic residues" evidence="1">
    <location>
        <begin position="1135"/>
        <end position="1147"/>
    </location>
</feature>
<dbReference type="EMBL" id="CAXDID020000480">
    <property type="protein sequence ID" value="CAL6095902.1"/>
    <property type="molecule type" value="Genomic_DNA"/>
</dbReference>
<dbReference type="Proteomes" id="UP001642409">
    <property type="component" value="Unassembled WGS sequence"/>
</dbReference>